<name>A0A1H3WSG2_9FLAO</name>
<dbReference type="EMBL" id="FNRD01000001">
    <property type="protein sequence ID" value="SDZ89312.1"/>
    <property type="molecule type" value="Genomic_DNA"/>
</dbReference>
<dbReference type="AlphaFoldDB" id="A0A1H3WSG2"/>
<reference evidence="3" key="1">
    <citation type="submission" date="2016-10" db="EMBL/GenBank/DDBJ databases">
        <authorList>
            <person name="Varghese N."/>
            <person name="Submissions S."/>
        </authorList>
    </citation>
    <scope>NUCLEOTIDE SEQUENCE [LARGE SCALE GENOMIC DNA]</scope>
    <source>
        <strain evidence="3">DSM 22376</strain>
    </source>
</reference>
<evidence type="ECO:0000256" key="1">
    <source>
        <dbReference type="SAM" id="SignalP"/>
    </source>
</evidence>
<organism evidence="2 3">
    <name type="scientific">Flavobacterium gillisiae</name>
    <dbReference type="NCBI Taxonomy" id="150146"/>
    <lineage>
        <taxon>Bacteria</taxon>
        <taxon>Pseudomonadati</taxon>
        <taxon>Bacteroidota</taxon>
        <taxon>Flavobacteriia</taxon>
        <taxon>Flavobacteriales</taxon>
        <taxon>Flavobacteriaceae</taxon>
        <taxon>Flavobacterium</taxon>
    </lineage>
</organism>
<accession>A0A1H3WSG2</accession>
<gene>
    <name evidence="2" type="ORF">SAMN05443667_101188</name>
</gene>
<sequence length="138" mass="15613">MRRYYIFSNFEIYYRKKMKKFHILLIVLFGFVMMPNTTFACGNSDSGSCTMEMSSKNKTKDCCSKDSQSKNNKHNGCNGKCGKALCSTPSVNTAIPSAFQFEMQSANFNFSAEKQKFYQTISFTSAGYSSLWLIPKIG</sequence>
<keyword evidence="1" id="KW-0732">Signal</keyword>
<dbReference type="STRING" id="150146.SAMN05443667_101188"/>
<evidence type="ECO:0000313" key="3">
    <source>
        <dbReference type="Proteomes" id="UP000198951"/>
    </source>
</evidence>
<proteinExistence type="predicted"/>
<keyword evidence="3" id="KW-1185">Reference proteome</keyword>
<evidence type="ECO:0000313" key="2">
    <source>
        <dbReference type="EMBL" id="SDZ89312.1"/>
    </source>
</evidence>
<feature type="chain" id="PRO_5011564348" evidence="1">
    <location>
        <begin position="41"/>
        <end position="138"/>
    </location>
</feature>
<dbReference type="Proteomes" id="UP000198951">
    <property type="component" value="Unassembled WGS sequence"/>
</dbReference>
<protein>
    <submittedName>
        <fullName evidence="2">Uncharacterized protein</fullName>
    </submittedName>
</protein>
<feature type="signal peptide" evidence="1">
    <location>
        <begin position="1"/>
        <end position="40"/>
    </location>
</feature>